<dbReference type="Pfam" id="PF23664">
    <property type="entry name" value="Ig_Pom152"/>
    <property type="match status" value="2"/>
</dbReference>
<feature type="compositionally biased region" description="Low complexity" evidence="1">
    <location>
        <begin position="29"/>
        <end position="41"/>
    </location>
</feature>
<evidence type="ECO:0000259" key="5">
    <source>
        <dbReference type="Pfam" id="PF24519"/>
    </source>
</evidence>
<dbReference type="InterPro" id="IPR056544">
    <property type="entry name" value="Ig_POM152"/>
</dbReference>
<feature type="domain" description="Nucleoporin POM152 ninth Ig-like" evidence="6">
    <location>
        <begin position="1081"/>
        <end position="1157"/>
    </location>
</feature>
<feature type="domain" description="Nucleoporin POM152 Ig-like" evidence="4">
    <location>
        <begin position="457"/>
        <end position="560"/>
    </location>
</feature>
<dbReference type="GO" id="GO:0006606">
    <property type="term" value="P:protein import into nucleus"/>
    <property type="evidence" value="ECO:0007669"/>
    <property type="project" value="TreeGrafter"/>
</dbReference>
<feature type="domain" description="Nucleoporin POM152 Ig-like" evidence="4">
    <location>
        <begin position="1163"/>
        <end position="1251"/>
    </location>
</feature>
<evidence type="ECO:0000313" key="7">
    <source>
        <dbReference type="EMBL" id="KJZ72410.1"/>
    </source>
</evidence>
<dbReference type="AlphaFoldDB" id="A0A0F7ZMQ5"/>
<sequence length="1259" mass="141314">MSSTPRLRSGFPSTPATAARRQPRQETPSSAGSVSSSAAGTSKTAALPLAPENAAGRRPTNQPVIPLTFLDAPQQRLYAFGLYVLLWAWKLYDWLQVVEDGDSSWWLFFKWIFIDFAFLFGLPELRIPWLELSQVVVTSLFASHLVLNYMLMFNIPLPWQSWLLGLVKVLYDRELSISEQSVKVSNILNNHSLIMGKQIINILPEGSAVLNPEHVPYCLSSKSKVGVALPIYFNATVPAEIELVRIDFDTNKEETIKISTREVGKVAKLIREQSADPNTAGFNWQYQVKRPGVYRLGKVLDEYKLEVQRTTKDTYVVPCPRARFKTADSSQRCIRDLSDLSLEVFGTPPLRIKYRRIINGKNDDFHFQSLQPDGLISPLLQATSNAVSAFDDDLSWVRPAKIAVGLNESMTTSGEWQYSVEEVHDAFGNVVEYAEPGSDFDNVPPKGLSQKFYVKQRPKIRMRGCDLRNPLKVAKGKYAKLPVNFGMSGDVTDTSHELSWIFSPIDTLTDSGDHGDVVTTASHSAKNSRDEPRVSEPGLYTLKTVSSGSCEGEVDEPSSCLLLNPLEPRLSIRSEDIPDKCAGNSVGLRVDLDLVGTPPFTVRYQIITDDHKEDRTHTVSGLRSQLELVPKTPGLHRYVFKSIDDAVYSGLPLGADQYLEQMVKPAASASIANPSRVISTCLDSQVQVDVNLYGDPPFNLEWETIHDGKRRTEKAHDIKENRFKIQTPLFTKGGEYILALSNVQDVRGCRTYLQDQLKISVRRQRPRGGFGQVEQKRSITAVESDTALRLPLRLQGEAPWTVSYRNINASDEIFTKTANNANDFLLVRSRGVYEIVSVKDKQCPGSIDTSASKFRVDWFPRPQISLIETTSVTASEEAFVKQEVCEGDIDGFEVKLQGTPPYHVEYEVKHKPSQGSHAASRKSFDAALPKAAVSMDTSKAGDYTYRFFGLADNLYDSDKNFKPLLVQQRVNAKPAAAFSKPGQSFKHCMEEQEKEDRIPMTLSGVPPFFVEIEIKHQAGSPPDTYRIPSIDSNTYAMPIPREHLRLGTQQLRIRRVRDARGCQQKYEMGGPSIQIQLFDAPSIYPLESREDFCVGERIAYTLSGTPPFDISYEFNGRWNAKSQTTNFRRIAEKPGDFTITSISDKASECRAAVNLHKKIHPLPSVQISRGRQSRVDIHEGNEVDILFEFWGTPPFEWTYTRSTNAKKGHRSVVLETRHDVSFEHSKIVKASQEGTYEVVAIKDKYCSFSTQQVEKAEAR</sequence>
<organism evidence="7 8">
    <name type="scientific">Hirsutella minnesotensis 3608</name>
    <dbReference type="NCBI Taxonomy" id="1043627"/>
    <lineage>
        <taxon>Eukaryota</taxon>
        <taxon>Fungi</taxon>
        <taxon>Dikarya</taxon>
        <taxon>Ascomycota</taxon>
        <taxon>Pezizomycotina</taxon>
        <taxon>Sordariomycetes</taxon>
        <taxon>Hypocreomycetidae</taxon>
        <taxon>Hypocreales</taxon>
        <taxon>Ophiocordycipitaceae</taxon>
        <taxon>Hirsutella</taxon>
    </lineage>
</organism>
<proteinExistence type="predicted"/>
<feature type="compositionally biased region" description="Polar residues" evidence="1">
    <location>
        <begin position="1"/>
        <end position="16"/>
    </location>
</feature>
<dbReference type="InterPro" id="IPR056540">
    <property type="entry name" value="TMD_POM152"/>
</dbReference>
<dbReference type="GO" id="GO:0006999">
    <property type="term" value="P:nuclear pore organization"/>
    <property type="evidence" value="ECO:0007669"/>
    <property type="project" value="TreeGrafter"/>
</dbReference>
<dbReference type="GO" id="GO:0070762">
    <property type="term" value="C:nuclear pore transmembrane ring"/>
    <property type="evidence" value="ECO:0007669"/>
    <property type="project" value="TreeGrafter"/>
</dbReference>
<evidence type="ECO:0000259" key="3">
    <source>
        <dbReference type="Pfam" id="PF24097"/>
    </source>
</evidence>
<dbReference type="InterPro" id="IPR056542">
    <property type="entry name" value="Ig-like_POM152_1st"/>
</dbReference>
<evidence type="ECO:0000259" key="4">
    <source>
        <dbReference type="Pfam" id="PF24312"/>
    </source>
</evidence>
<dbReference type="PANTHER" id="PTHR28206">
    <property type="entry name" value="NUCLEOPORIN POM152"/>
    <property type="match status" value="1"/>
</dbReference>
<feature type="domain" description="Nucleoporin POM152 immunoglobulin-like" evidence="2">
    <location>
        <begin position="882"/>
        <end position="971"/>
    </location>
</feature>
<feature type="domain" description="Nucleoporin POM152 Ig-like" evidence="4">
    <location>
        <begin position="765"/>
        <end position="852"/>
    </location>
</feature>
<dbReference type="Pfam" id="PF24527">
    <property type="entry name" value="Ig-like_Pom152_9"/>
    <property type="match status" value="1"/>
</dbReference>
<dbReference type="InterPro" id="IPR037701">
    <property type="entry name" value="Pom152"/>
</dbReference>
<feature type="domain" description="Nucleoporin POM152 immunoglobulin-like" evidence="2">
    <location>
        <begin position="564"/>
        <end position="665"/>
    </location>
</feature>
<gene>
    <name evidence="7" type="ORF">HIM_08213</name>
</gene>
<accession>A0A0F7ZMQ5</accession>
<dbReference type="Proteomes" id="UP000054481">
    <property type="component" value="Unassembled WGS sequence"/>
</dbReference>
<evidence type="ECO:0000259" key="2">
    <source>
        <dbReference type="Pfam" id="PF23664"/>
    </source>
</evidence>
<protein>
    <recommendedName>
        <fullName evidence="9">Nucleoporin POM152</fullName>
    </recommendedName>
</protein>
<dbReference type="OrthoDB" id="5529162at2759"/>
<evidence type="ECO:0000259" key="6">
    <source>
        <dbReference type="Pfam" id="PF24527"/>
    </source>
</evidence>
<evidence type="ECO:0008006" key="9">
    <source>
        <dbReference type="Google" id="ProtNLM"/>
    </source>
</evidence>
<dbReference type="Pfam" id="PF24097">
    <property type="entry name" value="TMD_POM152"/>
    <property type="match status" value="1"/>
</dbReference>
<name>A0A0F7ZMQ5_9HYPO</name>
<feature type="domain" description="Nucleoporin POM152 N-terminal transmembrane" evidence="3">
    <location>
        <begin position="71"/>
        <end position="156"/>
    </location>
</feature>
<dbReference type="EMBL" id="KQ030547">
    <property type="protein sequence ID" value="KJZ72410.1"/>
    <property type="molecule type" value="Genomic_DNA"/>
</dbReference>
<dbReference type="Pfam" id="PF24312">
    <property type="entry name" value="Ig-like_POM152"/>
    <property type="match status" value="3"/>
</dbReference>
<feature type="domain" description="Nucleoporin POM152 first Ig-like" evidence="5">
    <location>
        <begin position="207"/>
        <end position="316"/>
    </location>
</feature>
<evidence type="ECO:0000256" key="1">
    <source>
        <dbReference type="SAM" id="MobiDB-lite"/>
    </source>
</evidence>
<reference evidence="7 8" key="1">
    <citation type="journal article" date="2014" name="Genome Biol. Evol.">
        <title>Comparative genomics and transcriptomics analyses reveal divergent lifestyle features of nematode endoparasitic fungus Hirsutella minnesotensis.</title>
        <authorList>
            <person name="Lai Y."/>
            <person name="Liu K."/>
            <person name="Zhang X."/>
            <person name="Zhang X."/>
            <person name="Li K."/>
            <person name="Wang N."/>
            <person name="Shu C."/>
            <person name="Wu Y."/>
            <person name="Wang C."/>
            <person name="Bushley K.E."/>
            <person name="Xiang M."/>
            <person name="Liu X."/>
        </authorList>
    </citation>
    <scope>NUCLEOTIDE SEQUENCE [LARGE SCALE GENOMIC DNA]</scope>
    <source>
        <strain evidence="7 8">3608</strain>
    </source>
</reference>
<keyword evidence="8" id="KW-1185">Reference proteome</keyword>
<dbReference type="GO" id="GO:0017056">
    <property type="term" value="F:structural constituent of nuclear pore"/>
    <property type="evidence" value="ECO:0007669"/>
    <property type="project" value="InterPro"/>
</dbReference>
<dbReference type="InterPro" id="IPR056543">
    <property type="entry name" value="Ig-like_POM152_9th"/>
</dbReference>
<evidence type="ECO:0000313" key="8">
    <source>
        <dbReference type="Proteomes" id="UP000054481"/>
    </source>
</evidence>
<dbReference type="PANTHER" id="PTHR28206:SF1">
    <property type="entry name" value="NUCLEOPORIN POM152"/>
    <property type="match status" value="1"/>
</dbReference>
<dbReference type="Pfam" id="PF24519">
    <property type="entry name" value="Ig-like_Pom152_1"/>
    <property type="match status" value="1"/>
</dbReference>
<feature type="region of interest" description="Disordered" evidence="1">
    <location>
        <begin position="1"/>
        <end position="41"/>
    </location>
</feature>
<dbReference type="InterPro" id="IPR056541">
    <property type="entry name" value="Ig-like_POM152"/>
</dbReference>